<dbReference type="EMBL" id="KN824979">
    <property type="protein sequence ID" value="KIK96578.1"/>
    <property type="molecule type" value="Genomic_DNA"/>
</dbReference>
<organism evidence="2 3">
    <name type="scientific">Paxillus rubicundulus Ve08.2h10</name>
    <dbReference type="NCBI Taxonomy" id="930991"/>
    <lineage>
        <taxon>Eukaryota</taxon>
        <taxon>Fungi</taxon>
        <taxon>Dikarya</taxon>
        <taxon>Basidiomycota</taxon>
        <taxon>Agaricomycotina</taxon>
        <taxon>Agaricomycetes</taxon>
        <taxon>Agaricomycetidae</taxon>
        <taxon>Boletales</taxon>
        <taxon>Paxilineae</taxon>
        <taxon>Paxillaceae</taxon>
        <taxon>Paxillus</taxon>
    </lineage>
</organism>
<proteinExistence type="predicted"/>
<evidence type="ECO:0000256" key="1">
    <source>
        <dbReference type="SAM" id="Phobius"/>
    </source>
</evidence>
<feature type="transmembrane region" description="Helical" evidence="1">
    <location>
        <begin position="258"/>
        <end position="282"/>
    </location>
</feature>
<feature type="transmembrane region" description="Helical" evidence="1">
    <location>
        <begin position="138"/>
        <end position="161"/>
    </location>
</feature>
<dbReference type="HOGENOM" id="CLU_080790_0_0_1"/>
<dbReference type="InParanoid" id="A0A0D0DSP9"/>
<keyword evidence="1" id="KW-1133">Transmembrane helix</keyword>
<sequence length="299" mass="32998">MQRLPAFEPKFHYLHSSPLAAHAISAPATASVLIPTVSTPTSRHQTVSLVEMLPSACSTCILAALATVSFASDNNATVAAAPDISRSRMYSSAISSVIAAVTPMLALIYFCPLYLLYRHSKRHPKPVNKVSGIRMQQYGPLVYIFLFFSSLAEVADATWLLLQYKYNNNSPDPIIRTALRFLLFAGCWTTVTSGAYTLFFLDPLWSRRPVASIGTQAVWVLVTWVFWVAGAGLLNKALPRLFMSGSCDGVVYCGQLQTLFAISVLEILTLTFGMIVIAWLVWQSARHIRQPMVIRVPTH</sequence>
<dbReference type="AlphaFoldDB" id="A0A0D0DSP9"/>
<keyword evidence="3" id="KW-1185">Reference proteome</keyword>
<dbReference type="OrthoDB" id="2628419at2759"/>
<keyword evidence="1" id="KW-0812">Transmembrane</keyword>
<reference evidence="2 3" key="1">
    <citation type="submission" date="2014-04" db="EMBL/GenBank/DDBJ databases">
        <authorList>
            <consortium name="DOE Joint Genome Institute"/>
            <person name="Kuo A."/>
            <person name="Kohler A."/>
            <person name="Jargeat P."/>
            <person name="Nagy L.G."/>
            <person name="Floudas D."/>
            <person name="Copeland A."/>
            <person name="Barry K.W."/>
            <person name="Cichocki N."/>
            <person name="Veneault-Fourrey C."/>
            <person name="LaButti K."/>
            <person name="Lindquist E.A."/>
            <person name="Lipzen A."/>
            <person name="Lundell T."/>
            <person name="Morin E."/>
            <person name="Murat C."/>
            <person name="Sun H."/>
            <person name="Tunlid A."/>
            <person name="Henrissat B."/>
            <person name="Grigoriev I.V."/>
            <person name="Hibbett D.S."/>
            <person name="Martin F."/>
            <person name="Nordberg H.P."/>
            <person name="Cantor M.N."/>
            <person name="Hua S.X."/>
        </authorList>
    </citation>
    <scope>NUCLEOTIDE SEQUENCE [LARGE SCALE GENOMIC DNA]</scope>
    <source>
        <strain evidence="2 3">Ve08.2h10</strain>
    </source>
</reference>
<evidence type="ECO:0000313" key="2">
    <source>
        <dbReference type="EMBL" id="KIK96578.1"/>
    </source>
</evidence>
<evidence type="ECO:0000313" key="3">
    <source>
        <dbReference type="Proteomes" id="UP000054538"/>
    </source>
</evidence>
<feature type="transmembrane region" description="Helical" evidence="1">
    <location>
        <begin position="217"/>
        <end position="238"/>
    </location>
</feature>
<gene>
    <name evidence="2" type="ORF">PAXRUDRAFT_825814</name>
</gene>
<keyword evidence="1" id="KW-0472">Membrane</keyword>
<name>A0A0D0DSP9_9AGAM</name>
<accession>A0A0D0DSP9</accession>
<feature type="transmembrane region" description="Helical" evidence="1">
    <location>
        <begin position="181"/>
        <end position="205"/>
    </location>
</feature>
<reference evidence="3" key="2">
    <citation type="submission" date="2015-01" db="EMBL/GenBank/DDBJ databases">
        <title>Evolutionary Origins and Diversification of the Mycorrhizal Mutualists.</title>
        <authorList>
            <consortium name="DOE Joint Genome Institute"/>
            <consortium name="Mycorrhizal Genomics Consortium"/>
            <person name="Kohler A."/>
            <person name="Kuo A."/>
            <person name="Nagy L.G."/>
            <person name="Floudas D."/>
            <person name="Copeland A."/>
            <person name="Barry K.W."/>
            <person name="Cichocki N."/>
            <person name="Veneault-Fourrey C."/>
            <person name="LaButti K."/>
            <person name="Lindquist E.A."/>
            <person name="Lipzen A."/>
            <person name="Lundell T."/>
            <person name="Morin E."/>
            <person name="Murat C."/>
            <person name="Riley R."/>
            <person name="Ohm R."/>
            <person name="Sun H."/>
            <person name="Tunlid A."/>
            <person name="Henrissat B."/>
            <person name="Grigoriev I.V."/>
            <person name="Hibbett D.S."/>
            <person name="Martin F."/>
        </authorList>
    </citation>
    <scope>NUCLEOTIDE SEQUENCE [LARGE SCALE GENOMIC DNA]</scope>
    <source>
        <strain evidence="3">Ve08.2h10</strain>
    </source>
</reference>
<protein>
    <submittedName>
        <fullName evidence="2">Uncharacterized protein</fullName>
    </submittedName>
</protein>
<dbReference type="Proteomes" id="UP000054538">
    <property type="component" value="Unassembled WGS sequence"/>
</dbReference>
<feature type="transmembrane region" description="Helical" evidence="1">
    <location>
        <begin position="92"/>
        <end position="117"/>
    </location>
</feature>